<dbReference type="Proteomes" id="UP000449906">
    <property type="component" value="Unassembled WGS sequence"/>
</dbReference>
<protein>
    <submittedName>
        <fullName evidence="1">Uncharacterized protein</fullName>
    </submittedName>
</protein>
<evidence type="ECO:0000313" key="1">
    <source>
        <dbReference type="EMBL" id="KAB2811661.1"/>
    </source>
</evidence>
<organism evidence="1 2">
    <name type="scientific">Nocardioides simplex</name>
    <name type="common">Arthrobacter simplex</name>
    <dbReference type="NCBI Taxonomy" id="2045"/>
    <lineage>
        <taxon>Bacteria</taxon>
        <taxon>Bacillati</taxon>
        <taxon>Actinomycetota</taxon>
        <taxon>Actinomycetes</taxon>
        <taxon>Propionibacteriales</taxon>
        <taxon>Nocardioidaceae</taxon>
        <taxon>Pimelobacter</taxon>
    </lineage>
</organism>
<sequence>MHASVPHPRPLPQRVVVAGGPDEALSAFLDRLAALLDLPAVPLADLSGPGEVARLAAFDGWVTTSEDAWARPALLERADLVVLADLNAPESFTGRVRRTLRRIRPDARERDRERGPDLAWAAGLALTHPGLDVVRLDGPASAEDWLRALSA</sequence>
<comment type="caution">
    <text evidence="1">The sequence shown here is derived from an EMBL/GenBank/DDBJ whole genome shotgun (WGS) entry which is preliminary data.</text>
</comment>
<dbReference type="AlphaFoldDB" id="A0A7J5E051"/>
<accession>A0A7J5E051</accession>
<dbReference type="EMBL" id="WBVM01000001">
    <property type="protein sequence ID" value="KAB2811661.1"/>
    <property type="molecule type" value="Genomic_DNA"/>
</dbReference>
<name>A0A7J5E051_NOCSI</name>
<evidence type="ECO:0000313" key="2">
    <source>
        <dbReference type="Proteomes" id="UP000449906"/>
    </source>
</evidence>
<dbReference type="RefSeq" id="WP_151579109.1">
    <property type="nucleotide sequence ID" value="NZ_WBVM01000001.1"/>
</dbReference>
<reference evidence="1 2" key="1">
    <citation type="submission" date="2019-09" db="EMBL/GenBank/DDBJ databases">
        <title>Pimelobacter sp. isolated from Paulinella.</title>
        <authorList>
            <person name="Jeong S.E."/>
        </authorList>
    </citation>
    <scope>NUCLEOTIDE SEQUENCE [LARGE SCALE GENOMIC DNA]</scope>
    <source>
        <strain evidence="1 2">Pch-N</strain>
    </source>
</reference>
<gene>
    <name evidence="1" type="ORF">F9L07_07300</name>
</gene>
<proteinExistence type="predicted"/>